<dbReference type="PANTHER" id="PTHR34229">
    <property type="entry name" value="METAL TRANSPORT PROTEIN HI_1621-RELATED"/>
    <property type="match status" value="1"/>
</dbReference>
<evidence type="ECO:0000313" key="9">
    <source>
        <dbReference type="Proteomes" id="UP000244016"/>
    </source>
</evidence>
<evidence type="ECO:0000256" key="3">
    <source>
        <dbReference type="ARBA" id="ARBA00022475"/>
    </source>
</evidence>
<protein>
    <submittedName>
        <fullName evidence="8">Substrate-specific component NikM of nickel ECF transporter</fullName>
    </submittedName>
</protein>
<keyword evidence="6 7" id="KW-0472">Membrane</keyword>
<evidence type="ECO:0000313" key="8">
    <source>
        <dbReference type="EMBL" id="PTQ51961.1"/>
    </source>
</evidence>
<sequence>MHIPDGILSPPVLLGAGALSLGVLAVAARKVGRELDAERLPAMGATAAFIFAAQMVNFPLLGAATSGHLLGGAFAAIVFGFWPATLIMSTVLVLQALLFQDGGITALGMNILDLAIVAPLVGRLVYDALGRISVPIKGFAAGWTSAVAAAATAALGLGLSGVVSYALAFQALLYWHALIGIGEGLITAVLLPFAFRTHFGATGYAGGMRP</sequence>
<accession>A0A2T5G6Z9</accession>
<feature type="transmembrane region" description="Helical" evidence="7">
    <location>
        <begin position="104"/>
        <end position="126"/>
    </location>
</feature>
<keyword evidence="2" id="KW-0813">Transport</keyword>
<dbReference type="Pfam" id="PF01891">
    <property type="entry name" value="CbiM"/>
    <property type="match status" value="1"/>
</dbReference>
<dbReference type="EMBL" id="PEBW01000003">
    <property type="protein sequence ID" value="PTQ51961.1"/>
    <property type="molecule type" value="Genomic_DNA"/>
</dbReference>
<dbReference type="PANTHER" id="PTHR34229:SF1">
    <property type="entry name" value="METAL TRANSPORT PROTEIN HI_1621-RELATED"/>
    <property type="match status" value="1"/>
</dbReference>
<evidence type="ECO:0000256" key="4">
    <source>
        <dbReference type="ARBA" id="ARBA00022692"/>
    </source>
</evidence>
<evidence type="ECO:0000256" key="7">
    <source>
        <dbReference type="SAM" id="Phobius"/>
    </source>
</evidence>
<feature type="transmembrane region" description="Helical" evidence="7">
    <location>
        <begin position="7"/>
        <end position="28"/>
    </location>
</feature>
<feature type="transmembrane region" description="Helical" evidence="7">
    <location>
        <begin position="73"/>
        <end position="98"/>
    </location>
</feature>
<comment type="subcellular location">
    <subcellularLocation>
        <location evidence="1">Cell membrane</location>
        <topology evidence="1">Multi-pass membrane protein</topology>
    </subcellularLocation>
</comment>
<dbReference type="AlphaFoldDB" id="A0A2T5G6Z9"/>
<evidence type="ECO:0000256" key="2">
    <source>
        <dbReference type="ARBA" id="ARBA00022448"/>
    </source>
</evidence>
<dbReference type="InterPro" id="IPR002751">
    <property type="entry name" value="CbiM/NikMN"/>
</dbReference>
<dbReference type="Gene3D" id="1.10.1760.20">
    <property type="match status" value="1"/>
</dbReference>
<dbReference type="Proteomes" id="UP000244016">
    <property type="component" value="Unassembled WGS sequence"/>
</dbReference>
<gene>
    <name evidence="8" type="ORF">BLITH_0928</name>
</gene>
<dbReference type="GO" id="GO:0005886">
    <property type="term" value="C:plasma membrane"/>
    <property type="evidence" value="ECO:0007669"/>
    <property type="project" value="UniProtKB-SubCell"/>
</dbReference>
<feature type="transmembrane region" description="Helical" evidence="7">
    <location>
        <begin position="138"/>
        <end position="167"/>
    </location>
</feature>
<dbReference type="GO" id="GO:0000041">
    <property type="term" value="P:transition metal ion transport"/>
    <property type="evidence" value="ECO:0007669"/>
    <property type="project" value="InterPro"/>
</dbReference>
<proteinExistence type="predicted"/>
<keyword evidence="4 7" id="KW-0812">Transmembrane</keyword>
<evidence type="ECO:0000256" key="1">
    <source>
        <dbReference type="ARBA" id="ARBA00004651"/>
    </source>
</evidence>
<evidence type="ECO:0000256" key="5">
    <source>
        <dbReference type="ARBA" id="ARBA00022989"/>
    </source>
</evidence>
<organism evidence="8 9">
    <name type="scientific">Brockia lithotrophica</name>
    <dbReference type="NCBI Taxonomy" id="933949"/>
    <lineage>
        <taxon>Bacteria</taxon>
        <taxon>Bacillati</taxon>
        <taxon>Bacillota</taxon>
        <taxon>Bacilli</taxon>
        <taxon>Bacillales</taxon>
        <taxon>Bacillales Family X. Incertae Sedis</taxon>
        <taxon>Brockia</taxon>
    </lineage>
</organism>
<name>A0A2T5G6Z9_9BACL</name>
<comment type="caution">
    <text evidence="8">The sequence shown here is derived from an EMBL/GenBank/DDBJ whole genome shotgun (WGS) entry which is preliminary data.</text>
</comment>
<reference evidence="8 9" key="1">
    <citation type="submission" date="2017-08" db="EMBL/GenBank/DDBJ databases">
        <title>Burning lignite coal seam in the remote Altai Mountains harbors a hydrogen-driven thermophilic microbial community.</title>
        <authorList>
            <person name="Kadnikov V.V."/>
            <person name="Mardanov A.V."/>
            <person name="Ivasenko D."/>
            <person name="Beletsky A.V."/>
            <person name="Karnachuk O.V."/>
            <person name="Ravin N.V."/>
        </authorList>
    </citation>
    <scope>NUCLEOTIDE SEQUENCE [LARGE SCALE GENOMIC DNA]</scope>
    <source>
        <strain evidence="8">AL31</strain>
    </source>
</reference>
<keyword evidence="5 7" id="KW-1133">Transmembrane helix</keyword>
<feature type="transmembrane region" description="Helical" evidence="7">
    <location>
        <begin position="173"/>
        <end position="195"/>
    </location>
</feature>
<evidence type="ECO:0000256" key="6">
    <source>
        <dbReference type="ARBA" id="ARBA00023136"/>
    </source>
</evidence>
<feature type="transmembrane region" description="Helical" evidence="7">
    <location>
        <begin position="40"/>
        <end position="61"/>
    </location>
</feature>
<keyword evidence="3" id="KW-1003">Cell membrane</keyword>